<organism evidence="3 4">
    <name type="scientific">Ornithinibacillus caprae</name>
    <dbReference type="NCBI Taxonomy" id="2678566"/>
    <lineage>
        <taxon>Bacteria</taxon>
        <taxon>Bacillati</taxon>
        <taxon>Bacillota</taxon>
        <taxon>Bacilli</taxon>
        <taxon>Bacillales</taxon>
        <taxon>Bacillaceae</taxon>
        <taxon>Ornithinibacillus</taxon>
    </lineage>
</organism>
<dbReference type="PANTHER" id="PTHR39158">
    <property type="entry name" value="OS08G0560600 PROTEIN"/>
    <property type="match status" value="1"/>
</dbReference>
<dbReference type="InterPro" id="IPR018961">
    <property type="entry name" value="DnaJ_homolog_subfam-C_membr-28"/>
</dbReference>
<feature type="region of interest" description="Disordered" evidence="1">
    <location>
        <begin position="37"/>
        <end position="56"/>
    </location>
</feature>
<dbReference type="PANTHER" id="PTHR39158:SF1">
    <property type="entry name" value="DNAJ HOMOLOG SUBFAMILY C MEMBER 28"/>
    <property type="match status" value="1"/>
</dbReference>
<evidence type="ECO:0000313" key="4">
    <source>
        <dbReference type="Proteomes" id="UP000469125"/>
    </source>
</evidence>
<gene>
    <name evidence="3" type="ORF">GMD78_10935</name>
</gene>
<dbReference type="EMBL" id="WOCA01000007">
    <property type="protein sequence ID" value="MUK88908.1"/>
    <property type="molecule type" value="Genomic_DNA"/>
</dbReference>
<dbReference type="Proteomes" id="UP000469125">
    <property type="component" value="Unassembled WGS sequence"/>
</dbReference>
<evidence type="ECO:0000256" key="1">
    <source>
        <dbReference type="SAM" id="MobiDB-lite"/>
    </source>
</evidence>
<reference evidence="3 4" key="1">
    <citation type="submission" date="2019-11" db="EMBL/GenBank/DDBJ databases">
        <authorList>
            <person name="Li X."/>
        </authorList>
    </citation>
    <scope>NUCLEOTIDE SEQUENCE [LARGE SCALE GENOMIC DNA]</scope>
    <source>
        <strain evidence="3 4">L9</strain>
    </source>
</reference>
<comment type="caution">
    <text evidence="3">The sequence shown here is derived from an EMBL/GenBank/DDBJ whole genome shotgun (WGS) entry which is preliminary data.</text>
</comment>
<dbReference type="AlphaFoldDB" id="A0A6N8FNF4"/>
<feature type="domain" description="DnaJ homologue subfamily C member 28 conserved" evidence="2">
    <location>
        <begin position="31"/>
        <end position="93"/>
    </location>
</feature>
<name>A0A6N8FNF4_9BACI</name>
<feature type="compositionally biased region" description="Basic and acidic residues" evidence="1">
    <location>
        <begin position="37"/>
        <end position="46"/>
    </location>
</feature>
<dbReference type="Pfam" id="PF09350">
    <property type="entry name" value="DJC28_CD"/>
    <property type="match status" value="1"/>
</dbReference>
<sequence>MLSGGRFMSDGKKREYEVEERLQYKDHMTEIIRKAEDEGHFEDLPGKGKPLHLGRNYGGNSYEAQLNKTLKDNHVLPRWVELANEIDHLKEQLQTREGKERKKLVKEINKKIKEYNYACPPSLQRNKVSE</sequence>
<keyword evidence="4" id="KW-1185">Reference proteome</keyword>
<protein>
    <submittedName>
        <fullName evidence="3">DUF1992 domain-containing protein</fullName>
    </submittedName>
</protein>
<accession>A0A6N8FNF4</accession>
<dbReference type="InterPro" id="IPR052573">
    <property type="entry name" value="DnaJ_C_subfamily_28"/>
</dbReference>
<evidence type="ECO:0000313" key="3">
    <source>
        <dbReference type="EMBL" id="MUK88908.1"/>
    </source>
</evidence>
<proteinExistence type="predicted"/>
<evidence type="ECO:0000259" key="2">
    <source>
        <dbReference type="Pfam" id="PF09350"/>
    </source>
</evidence>